<dbReference type="GO" id="GO:0006508">
    <property type="term" value="P:proteolysis"/>
    <property type="evidence" value="ECO:0007669"/>
    <property type="project" value="InterPro"/>
</dbReference>
<dbReference type="InterPro" id="IPR005074">
    <property type="entry name" value="Peptidase_C39"/>
</dbReference>
<dbReference type="GO" id="GO:0008233">
    <property type="term" value="F:peptidase activity"/>
    <property type="evidence" value="ECO:0007669"/>
    <property type="project" value="InterPro"/>
</dbReference>
<organism evidence="2 3">
    <name type="scientific">Desulfopila aestuarii DSM 18488</name>
    <dbReference type="NCBI Taxonomy" id="1121416"/>
    <lineage>
        <taxon>Bacteria</taxon>
        <taxon>Pseudomonadati</taxon>
        <taxon>Thermodesulfobacteriota</taxon>
        <taxon>Desulfobulbia</taxon>
        <taxon>Desulfobulbales</taxon>
        <taxon>Desulfocapsaceae</taxon>
        <taxon>Desulfopila</taxon>
    </lineage>
</organism>
<dbReference type="GO" id="GO:0016020">
    <property type="term" value="C:membrane"/>
    <property type="evidence" value="ECO:0007669"/>
    <property type="project" value="InterPro"/>
</dbReference>
<proteinExistence type="predicted"/>
<evidence type="ECO:0000259" key="1">
    <source>
        <dbReference type="PROSITE" id="PS50990"/>
    </source>
</evidence>
<sequence length="231" mass="25904">MTTKSVIPLTVLVLFISVVIAHAGTVMIPGASGVSIAIKATSQKEARYKTILRQQYDFSCGSAAVATLLTFHYDDPVSEDEIFTSMYEIGNKDKIRKEGFSLLDMKNYLNRRGYKADGFKAPLDKLQEVGIPAIVLITQKNYSHFVVIKGVTSTEVLLGDPSSGIHRVDREKFESMWGGLLFIIRNKSDVAKQYFNLRHEWAVNPGPPMQFVLRQQRDSNIALTLRGKNEF</sequence>
<dbReference type="PROSITE" id="PS50990">
    <property type="entry name" value="PEPTIDASE_C39"/>
    <property type="match status" value="1"/>
</dbReference>
<dbReference type="OrthoDB" id="13401at2"/>
<dbReference type="AlphaFoldDB" id="A0A1M7XY09"/>
<dbReference type="EMBL" id="FRFE01000002">
    <property type="protein sequence ID" value="SHO43660.1"/>
    <property type="molecule type" value="Genomic_DNA"/>
</dbReference>
<dbReference type="Proteomes" id="UP000184603">
    <property type="component" value="Unassembled WGS sequence"/>
</dbReference>
<feature type="domain" description="Peptidase C39" evidence="1">
    <location>
        <begin position="54"/>
        <end position="184"/>
    </location>
</feature>
<reference evidence="2 3" key="1">
    <citation type="submission" date="2016-12" db="EMBL/GenBank/DDBJ databases">
        <authorList>
            <person name="Song W.-J."/>
            <person name="Kurnit D.M."/>
        </authorList>
    </citation>
    <scope>NUCLEOTIDE SEQUENCE [LARGE SCALE GENOMIC DNA]</scope>
    <source>
        <strain evidence="2 3">DSM 18488</strain>
    </source>
</reference>
<dbReference type="STRING" id="1121416.SAMN02745220_00459"/>
<keyword evidence="3" id="KW-1185">Reference proteome</keyword>
<dbReference type="Gene3D" id="3.90.70.10">
    <property type="entry name" value="Cysteine proteinases"/>
    <property type="match status" value="1"/>
</dbReference>
<evidence type="ECO:0000313" key="2">
    <source>
        <dbReference type="EMBL" id="SHO43660.1"/>
    </source>
</evidence>
<dbReference type="CDD" id="cd02423">
    <property type="entry name" value="Peptidase_C39G"/>
    <property type="match status" value="1"/>
</dbReference>
<protein>
    <recommendedName>
        <fullName evidence="1">Peptidase C39 domain-containing protein</fullName>
    </recommendedName>
</protein>
<name>A0A1M7XY09_9BACT</name>
<accession>A0A1M7XY09</accession>
<gene>
    <name evidence="2" type="ORF">SAMN02745220_00459</name>
</gene>
<dbReference type="RefSeq" id="WP_073611833.1">
    <property type="nucleotide sequence ID" value="NZ_FRFE01000002.1"/>
</dbReference>
<evidence type="ECO:0000313" key="3">
    <source>
        <dbReference type="Proteomes" id="UP000184603"/>
    </source>
</evidence>
<dbReference type="GO" id="GO:0005524">
    <property type="term" value="F:ATP binding"/>
    <property type="evidence" value="ECO:0007669"/>
    <property type="project" value="InterPro"/>
</dbReference>
<dbReference type="Pfam" id="PF03412">
    <property type="entry name" value="Peptidase_C39"/>
    <property type="match status" value="1"/>
</dbReference>